<protein>
    <submittedName>
        <fullName evidence="1">Uncharacterized protein</fullName>
    </submittedName>
</protein>
<evidence type="ECO:0000313" key="2">
    <source>
        <dbReference type="Proteomes" id="UP000276834"/>
    </source>
</evidence>
<name>A0A3L8ST03_CHLGU</name>
<gene>
    <name evidence="1" type="ORF">DV515_00003555</name>
</gene>
<dbReference type="Proteomes" id="UP000276834">
    <property type="component" value="Unassembled WGS sequence"/>
</dbReference>
<comment type="caution">
    <text evidence="1">The sequence shown here is derived from an EMBL/GenBank/DDBJ whole genome shotgun (WGS) entry which is preliminary data.</text>
</comment>
<keyword evidence="2" id="KW-1185">Reference proteome</keyword>
<feature type="non-terminal residue" evidence="1">
    <location>
        <position position="360"/>
    </location>
</feature>
<proteinExistence type="predicted"/>
<dbReference type="EMBL" id="QUSF01000007">
    <property type="protein sequence ID" value="RLW07624.1"/>
    <property type="molecule type" value="Genomic_DNA"/>
</dbReference>
<accession>A0A3L8ST03</accession>
<evidence type="ECO:0000313" key="1">
    <source>
        <dbReference type="EMBL" id="RLW07624.1"/>
    </source>
</evidence>
<sequence>MLKSMEDSEETHVNLLINPNLAPGAMIWRSWSCNQPVSTMAQPQSITDISSKVFCFRDQMLPWELPPCKETEFELSPLFELLISSCEVCKDQQRELHKCWDQAQEWEGREELTLLLGSCLGNTARAGQQSLAGVTEGSWMWREKASQEHGRNSALIMVEHSLSASEHLLSPNHAASGPLLPPRAGPISSTTAASLAFNPTWERLVAEPPHLPAAGKQGKSQEGRCNPGIETFSGFGGSTTHQKRSLRSVPASICLCWKENVPPHVLHLQHQSHEKGWHISLCMLLTPALAVAMLRGSSDLQRSSSWQAAAAALQRTAGQALATRPEITICRKEQPMGGKDRTEGIWSPFNLSHKMSHLQA</sequence>
<reference evidence="1 2" key="1">
    <citation type="journal article" date="2018" name="Proc. R. Soc. B">
        <title>A non-coding region near Follistatin controls head colour polymorphism in the Gouldian finch.</title>
        <authorList>
            <person name="Toomey M.B."/>
            <person name="Marques C.I."/>
            <person name="Andrade P."/>
            <person name="Araujo P.M."/>
            <person name="Sabatino S."/>
            <person name="Gazda M.A."/>
            <person name="Afonso S."/>
            <person name="Lopes R.J."/>
            <person name="Corbo J.C."/>
            <person name="Carneiro M."/>
        </authorList>
    </citation>
    <scope>NUCLEOTIDE SEQUENCE [LARGE SCALE GENOMIC DNA]</scope>
    <source>
        <strain evidence="1">Red01</strain>
        <tissue evidence="1">Muscle</tissue>
    </source>
</reference>
<dbReference type="AlphaFoldDB" id="A0A3L8ST03"/>
<organism evidence="1 2">
    <name type="scientific">Chloebia gouldiae</name>
    <name type="common">Gouldian finch</name>
    <name type="synonym">Erythrura gouldiae</name>
    <dbReference type="NCBI Taxonomy" id="44316"/>
    <lineage>
        <taxon>Eukaryota</taxon>
        <taxon>Metazoa</taxon>
        <taxon>Chordata</taxon>
        <taxon>Craniata</taxon>
        <taxon>Vertebrata</taxon>
        <taxon>Euteleostomi</taxon>
        <taxon>Archelosauria</taxon>
        <taxon>Archosauria</taxon>
        <taxon>Dinosauria</taxon>
        <taxon>Saurischia</taxon>
        <taxon>Theropoda</taxon>
        <taxon>Coelurosauria</taxon>
        <taxon>Aves</taxon>
        <taxon>Neognathae</taxon>
        <taxon>Neoaves</taxon>
        <taxon>Telluraves</taxon>
        <taxon>Australaves</taxon>
        <taxon>Passeriformes</taxon>
        <taxon>Passeroidea</taxon>
        <taxon>Passeridae</taxon>
        <taxon>Chloebia</taxon>
    </lineage>
</organism>